<accession>A0ACC1I564</accession>
<sequence length="276" mass="29855">MPGTQIYAITGANRGLGRGIALALSQRSTPEHPRHLLLIGRNAAELAAVAASCVSAKTPCTSTTVLSTFDLSSPSSSSSSVISALAQIINKNKLPGTAGVESLTLVNCAGTLGNVSKQVREYSEEEIHQYAVMNFVSFSTLTSQFLREFSRSLEGGRGGWVVCVVNISSLLAVEAFSHWGLYAAIKAARDQLVRVVAKEQPSVRVLSYAPGPLDNDMQREVRETMGDEEQRGIYQRMQRKGELVSVEDSAQVLCEILDLGQFESGAHVDYYDVKRV</sequence>
<evidence type="ECO:0000313" key="2">
    <source>
        <dbReference type="Proteomes" id="UP001150581"/>
    </source>
</evidence>
<comment type="caution">
    <text evidence="1">The sequence shown here is derived from an EMBL/GenBank/DDBJ whole genome shotgun (WGS) entry which is preliminary data.</text>
</comment>
<dbReference type="EMBL" id="JANBPG010002277">
    <property type="protein sequence ID" value="KAJ1886365.1"/>
    <property type="molecule type" value="Genomic_DNA"/>
</dbReference>
<reference evidence="1" key="1">
    <citation type="submission" date="2022-07" db="EMBL/GenBank/DDBJ databases">
        <title>Phylogenomic reconstructions and comparative analyses of Kickxellomycotina fungi.</title>
        <authorList>
            <person name="Reynolds N.K."/>
            <person name="Stajich J.E."/>
            <person name="Barry K."/>
            <person name="Grigoriev I.V."/>
            <person name="Crous P."/>
            <person name="Smith M.E."/>
        </authorList>
    </citation>
    <scope>NUCLEOTIDE SEQUENCE</scope>
    <source>
        <strain evidence="1">Benny 63K</strain>
    </source>
</reference>
<evidence type="ECO:0000313" key="1">
    <source>
        <dbReference type="EMBL" id="KAJ1886365.1"/>
    </source>
</evidence>
<proteinExistence type="predicted"/>
<protein>
    <submittedName>
        <fullName evidence="1">Uncharacterized protein</fullName>
    </submittedName>
</protein>
<organism evidence="1 2">
    <name type="scientific">Kickxella alabastrina</name>
    <dbReference type="NCBI Taxonomy" id="61397"/>
    <lineage>
        <taxon>Eukaryota</taxon>
        <taxon>Fungi</taxon>
        <taxon>Fungi incertae sedis</taxon>
        <taxon>Zoopagomycota</taxon>
        <taxon>Kickxellomycotina</taxon>
        <taxon>Kickxellomycetes</taxon>
        <taxon>Kickxellales</taxon>
        <taxon>Kickxellaceae</taxon>
        <taxon>Kickxella</taxon>
    </lineage>
</organism>
<name>A0ACC1I564_9FUNG</name>
<dbReference type="Proteomes" id="UP001150581">
    <property type="component" value="Unassembled WGS sequence"/>
</dbReference>
<gene>
    <name evidence="1" type="ORF">LPJ66_009666</name>
</gene>
<keyword evidence="2" id="KW-1185">Reference proteome</keyword>